<name>A0A0N0LUL4_9HELI</name>
<feature type="compositionally biased region" description="Basic and acidic residues" evidence="1">
    <location>
        <begin position="37"/>
        <end position="56"/>
    </location>
</feature>
<dbReference type="EMBL" id="JNOC01000006">
    <property type="protein sequence ID" value="KPH56539.1"/>
    <property type="molecule type" value="Genomic_DNA"/>
</dbReference>
<dbReference type="Proteomes" id="UP000037997">
    <property type="component" value="Unassembled WGS sequence"/>
</dbReference>
<dbReference type="PATRIC" id="fig|35818.11.peg.2170"/>
<proteinExistence type="predicted"/>
<evidence type="ECO:0008006" key="4">
    <source>
        <dbReference type="Google" id="ProtNLM"/>
    </source>
</evidence>
<evidence type="ECO:0000313" key="2">
    <source>
        <dbReference type="EMBL" id="KPH56539.1"/>
    </source>
</evidence>
<accession>A0A0N0LUL4</accession>
<dbReference type="InterPro" id="IPR009045">
    <property type="entry name" value="Zn_M74/Hedgehog-like"/>
</dbReference>
<dbReference type="Gene3D" id="3.30.1380.10">
    <property type="match status" value="1"/>
</dbReference>
<dbReference type="AlphaFoldDB" id="A0A0N0LUL4"/>
<dbReference type="SUPFAM" id="SSF55166">
    <property type="entry name" value="Hedgehog/DD-peptidase"/>
    <property type="match status" value="1"/>
</dbReference>
<organism evidence="2 3">
    <name type="scientific">Helicobacter pullorum</name>
    <dbReference type="NCBI Taxonomy" id="35818"/>
    <lineage>
        <taxon>Bacteria</taxon>
        <taxon>Pseudomonadati</taxon>
        <taxon>Campylobacterota</taxon>
        <taxon>Epsilonproteobacteria</taxon>
        <taxon>Campylobacterales</taxon>
        <taxon>Helicobacteraceae</taxon>
        <taxon>Helicobacter</taxon>
    </lineage>
</organism>
<protein>
    <recommendedName>
        <fullName evidence="4">Peptidase M15A C-terminal domain-containing protein</fullName>
    </recommendedName>
</protein>
<reference evidence="2 3" key="1">
    <citation type="submission" date="2014-06" db="EMBL/GenBank/DDBJ databases">
        <title>Helicobacter pullorum isolates in fresh chicken meat - phenotypic and genotypic features.</title>
        <authorList>
            <person name="Borges V."/>
            <person name="Santos A."/>
            <person name="Correia C.B."/>
            <person name="Saraiva M."/>
            <person name="Menard A."/>
            <person name="Vieira L."/>
            <person name="Sampaio D.A."/>
            <person name="Gomes J.P."/>
            <person name="Oleastro M."/>
        </authorList>
    </citation>
    <scope>NUCLEOTIDE SEQUENCE [LARGE SCALE GENOMIC DNA]</scope>
    <source>
        <strain evidence="2 3">229334/12</strain>
    </source>
</reference>
<sequence>MILPTSKHRDFLKDLEIIGNNNLKALYLGINEKQERKDKGMIESDFKESKKKESRNDSNSNNNKTKDNKTSTKQSRPKLIGRLATTIVDTKRLDSESEERKREGEEQVTERLSKYFTISDVTKTNQKTAYFSNAQLIELNKKEAMILENYKKLQSLALNCDKIVDWIGYKPNVNSGVRVDVVNENLPNSSKKGKSQHTKCEAFDLGFNSKSDLKKVYLAIKNNQIPNLDNQVFSQVILEKFSSSKIGWLHIGLKTPTWTRGTEFKISYNGSRYINFDGTQAMIDKF</sequence>
<evidence type="ECO:0000313" key="3">
    <source>
        <dbReference type="Proteomes" id="UP000037997"/>
    </source>
</evidence>
<evidence type="ECO:0000256" key="1">
    <source>
        <dbReference type="SAM" id="MobiDB-lite"/>
    </source>
</evidence>
<feature type="region of interest" description="Disordered" evidence="1">
    <location>
        <begin position="37"/>
        <end position="78"/>
    </location>
</feature>
<comment type="caution">
    <text evidence="2">The sequence shown here is derived from an EMBL/GenBank/DDBJ whole genome shotgun (WGS) entry which is preliminary data.</text>
</comment>
<dbReference type="RefSeq" id="WP_054197474.1">
    <property type="nucleotide sequence ID" value="NZ_JNOC01000006.1"/>
</dbReference>
<gene>
    <name evidence="2" type="ORF">HPU229334_10960</name>
</gene>